<sequence length="315" mass="37663">MFTDYKYIEYVRKVLNTRKTEESIKYFSNEHTNFDFYYTFSRKDHHRKITKMKRHVLLDIRIYYSLFFQLLRVKGIKSHEKQSISLMYVLHYLKPKFSLSEIKQIIIENVIGKNIPEDIKIIIPDSSPETTLESILSHLKESKEEIINIINGMIDSYLTPNSLHCDRPFYDDRDTKFYTYLCIAKVFLNFNNSRSYFSNRIDCFPCSIHRTVKYFGMDNKNKKLDTNSFVSNLNLSLYSIVKSGTIRSYFCEYSSIAVQKLSKCSYYDKLSHIRIVQIPINTESENLDLRLSCEYSYLFILYYLINILKKIYKQF</sequence>
<organism evidence="1 2">
    <name type="scientific">Neocallimastix californiae</name>
    <dbReference type="NCBI Taxonomy" id="1754190"/>
    <lineage>
        <taxon>Eukaryota</taxon>
        <taxon>Fungi</taxon>
        <taxon>Fungi incertae sedis</taxon>
        <taxon>Chytridiomycota</taxon>
        <taxon>Chytridiomycota incertae sedis</taxon>
        <taxon>Neocallimastigomycetes</taxon>
        <taxon>Neocallimastigales</taxon>
        <taxon>Neocallimastigaceae</taxon>
        <taxon>Neocallimastix</taxon>
    </lineage>
</organism>
<evidence type="ECO:0000313" key="1">
    <source>
        <dbReference type="EMBL" id="ORY28567.1"/>
    </source>
</evidence>
<name>A0A1Y2B253_9FUNG</name>
<dbReference type="Proteomes" id="UP000193920">
    <property type="component" value="Unassembled WGS sequence"/>
</dbReference>
<proteinExistence type="predicted"/>
<reference evidence="1 2" key="1">
    <citation type="submission" date="2016-08" db="EMBL/GenBank/DDBJ databases">
        <title>A Parts List for Fungal Cellulosomes Revealed by Comparative Genomics.</title>
        <authorList>
            <consortium name="DOE Joint Genome Institute"/>
            <person name="Haitjema C.H."/>
            <person name="Gilmore S.P."/>
            <person name="Henske J.K."/>
            <person name="Solomon K.V."/>
            <person name="De Groot R."/>
            <person name="Kuo A."/>
            <person name="Mondo S.J."/>
            <person name="Salamov A.A."/>
            <person name="Labutti K."/>
            <person name="Zhao Z."/>
            <person name="Chiniquy J."/>
            <person name="Barry K."/>
            <person name="Brewer H.M."/>
            <person name="Purvine S.O."/>
            <person name="Wright A.T."/>
            <person name="Boxma B."/>
            <person name="Van Alen T."/>
            <person name="Hackstein J.H."/>
            <person name="Baker S.E."/>
            <person name="Grigoriev I.V."/>
            <person name="O'Malley M.A."/>
        </authorList>
    </citation>
    <scope>NUCLEOTIDE SEQUENCE [LARGE SCALE GENOMIC DNA]</scope>
    <source>
        <strain evidence="1 2">G1</strain>
    </source>
</reference>
<accession>A0A1Y2B253</accession>
<keyword evidence="2" id="KW-1185">Reference proteome</keyword>
<comment type="caution">
    <text evidence="1">The sequence shown here is derived from an EMBL/GenBank/DDBJ whole genome shotgun (WGS) entry which is preliminary data.</text>
</comment>
<dbReference type="EMBL" id="MCOG01000185">
    <property type="protein sequence ID" value="ORY28567.1"/>
    <property type="molecule type" value="Genomic_DNA"/>
</dbReference>
<dbReference type="AlphaFoldDB" id="A0A1Y2B253"/>
<protein>
    <submittedName>
        <fullName evidence="1">Uncharacterized protein</fullName>
    </submittedName>
</protein>
<evidence type="ECO:0000313" key="2">
    <source>
        <dbReference type="Proteomes" id="UP000193920"/>
    </source>
</evidence>
<gene>
    <name evidence="1" type="ORF">LY90DRAFT_513121</name>
</gene>